<keyword evidence="4 5" id="KW-0472">Membrane</keyword>
<organism evidence="8 9">
    <name type="scientific">Rhizobium rhizogenes (strain K84 / ATCC BAA-868)</name>
    <name type="common">Agrobacterium radiobacter</name>
    <dbReference type="NCBI Taxonomy" id="311403"/>
    <lineage>
        <taxon>Bacteria</taxon>
        <taxon>Pseudomonadati</taxon>
        <taxon>Pseudomonadota</taxon>
        <taxon>Alphaproteobacteria</taxon>
        <taxon>Hyphomicrobiales</taxon>
        <taxon>Rhizobiaceae</taxon>
        <taxon>Rhizobium/Agrobacterium group</taxon>
        <taxon>Rhizobium</taxon>
    </lineage>
</organism>
<keyword evidence="3 5" id="KW-1133">Transmembrane helix</keyword>
<feature type="transmembrane region" description="Helical" evidence="5">
    <location>
        <begin position="267"/>
        <end position="291"/>
    </location>
</feature>
<dbReference type="Pfam" id="PF04138">
    <property type="entry name" value="GtrA_DPMS_TM"/>
    <property type="match status" value="1"/>
</dbReference>
<dbReference type="PANTHER" id="PTHR48090:SF7">
    <property type="entry name" value="RFBJ PROTEIN"/>
    <property type="match status" value="1"/>
</dbReference>
<evidence type="ECO:0000256" key="3">
    <source>
        <dbReference type="ARBA" id="ARBA00022989"/>
    </source>
</evidence>
<dbReference type="InterPro" id="IPR050256">
    <property type="entry name" value="Glycosyltransferase_2"/>
</dbReference>
<dbReference type="HOGENOM" id="CLU_039727_0_0_5"/>
<dbReference type="InterPro" id="IPR007267">
    <property type="entry name" value="GtrA_DPMS_TM"/>
</dbReference>
<dbReference type="CAZy" id="GT2">
    <property type="family name" value="Glycosyltransferase Family 2"/>
</dbReference>
<dbReference type="Gene3D" id="3.90.550.10">
    <property type="entry name" value="Spore Coat Polysaccharide Biosynthesis Protein SpsA, Chain A"/>
    <property type="match status" value="1"/>
</dbReference>
<accession>B9JIA1</accession>
<evidence type="ECO:0000256" key="2">
    <source>
        <dbReference type="ARBA" id="ARBA00022692"/>
    </source>
</evidence>
<dbReference type="EMBL" id="CP000629">
    <property type="protein sequence ID" value="ACM29643.1"/>
    <property type="molecule type" value="Genomic_DNA"/>
</dbReference>
<gene>
    <name evidence="8" type="ordered locus">Arad_8347</name>
</gene>
<feature type="transmembrane region" description="Helical" evidence="5">
    <location>
        <begin position="297"/>
        <end position="318"/>
    </location>
</feature>
<keyword evidence="2 5" id="KW-0812">Transmembrane</keyword>
<feature type="transmembrane region" description="Helical" evidence="5">
    <location>
        <begin position="358"/>
        <end position="380"/>
    </location>
</feature>
<comment type="subcellular location">
    <subcellularLocation>
        <location evidence="1">Membrane</location>
        <topology evidence="1">Multi-pass membrane protein</topology>
    </subcellularLocation>
</comment>
<dbReference type="Pfam" id="PF00535">
    <property type="entry name" value="Glycos_transf_2"/>
    <property type="match status" value="1"/>
</dbReference>
<dbReference type="GO" id="GO:0016740">
    <property type="term" value="F:transferase activity"/>
    <property type="evidence" value="ECO:0007669"/>
    <property type="project" value="UniProtKB-KW"/>
</dbReference>
<feature type="domain" description="Glycosyltransferase 2-like" evidence="6">
    <location>
        <begin position="34"/>
        <end position="199"/>
    </location>
</feature>
<keyword evidence="8" id="KW-0808">Transferase</keyword>
<dbReference type="eggNOG" id="COG2246">
    <property type="taxonomic scope" value="Bacteria"/>
</dbReference>
<dbReference type="GO" id="GO:0000271">
    <property type="term" value="P:polysaccharide biosynthetic process"/>
    <property type="evidence" value="ECO:0007669"/>
    <property type="project" value="InterPro"/>
</dbReference>
<dbReference type="SUPFAM" id="SSF53448">
    <property type="entry name" value="Nucleotide-diphospho-sugar transferases"/>
    <property type="match status" value="1"/>
</dbReference>
<dbReference type="GO" id="GO:0016020">
    <property type="term" value="C:membrane"/>
    <property type="evidence" value="ECO:0007669"/>
    <property type="project" value="UniProtKB-SubCell"/>
</dbReference>
<dbReference type="STRING" id="311403.Arad_8347"/>
<dbReference type="KEGG" id="ara:Arad_8347"/>
<proteinExistence type="predicted"/>
<sequence>MHGLKRDHGLHFRDVDRRTSNYISGSADLHQTLSIVVPTYNEIDNIIPFLERVKHALSSFDWELIFVDDNSSDGTASAAYKLSQQDHRVRVILRLADRGLARSSIQGMLSAKGHLLCIMDGDGQHDPAVVPQLVQRLQSGSLDVVSAARRLDEGVNPAALSALRRRISDCGNALSSIVIGRRMTDPLTGFFVIRRDSFLEIAPRLGDPGFKLLLDILHSKKSLRHAEIPFDFGVRVNGESKLDACVLWRFATFLMSKMTGSILPANLISFLCVGASGVLVHLSILYCALTLGLPFTAAQVAAALVAASSNFLLNNFLTFRDKRLRGWAQFYGYVKFLLISSVGILANVSAAAITYERIVHVVLLATLAGIAIDTIWKFVVVKHLVWK</sequence>
<evidence type="ECO:0000313" key="9">
    <source>
        <dbReference type="Proteomes" id="UP000001600"/>
    </source>
</evidence>
<dbReference type="InterPro" id="IPR029044">
    <property type="entry name" value="Nucleotide-diphossugar_trans"/>
</dbReference>
<evidence type="ECO:0000256" key="5">
    <source>
        <dbReference type="SAM" id="Phobius"/>
    </source>
</evidence>
<evidence type="ECO:0000256" key="1">
    <source>
        <dbReference type="ARBA" id="ARBA00004141"/>
    </source>
</evidence>
<evidence type="ECO:0000313" key="8">
    <source>
        <dbReference type="EMBL" id="ACM29643.1"/>
    </source>
</evidence>
<protein>
    <submittedName>
        <fullName evidence="8">Glycosyltransferase protein</fullName>
    </submittedName>
</protein>
<evidence type="ECO:0000259" key="6">
    <source>
        <dbReference type="Pfam" id="PF00535"/>
    </source>
</evidence>
<dbReference type="InterPro" id="IPR001173">
    <property type="entry name" value="Glyco_trans_2-like"/>
</dbReference>
<feature type="domain" description="GtrA/DPMS transmembrane" evidence="7">
    <location>
        <begin position="270"/>
        <end position="386"/>
    </location>
</feature>
<evidence type="ECO:0000256" key="4">
    <source>
        <dbReference type="ARBA" id="ARBA00023136"/>
    </source>
</evidence>
<dbReference type="eggNOG" id="COG1216">
    <property type="taxonomic scope" value="Bacteria"/>
</dbReference>
<dbReference type="PANTHER" id="PTHR48090">
    <property type="entry name" value="UNDECAPRENYL-PHOSPHATE 4-DEOXY-4-FORMAMIDO-L-ARABINOSE TRANSFERASE-RELATED"/>
    <property type="match status" value="1"/>
</dbReference>
<feature type="transmembrane region" description="Helical" evidence="5">
    <location>
        <begin position="330"/>
        <end position="352"/>
    </location>
</feature>
<evidence type="ECO:0000259" key="7">
    <source>
        <dbReference type="Pfam" id="PF04138"/>
    </source>
</evidence>
<reference evidence="8 9" key="1">
    <citation type="journal article" date="2009" name="J. Bacteriol.">
        <title>Genome sequences of three Agrobacterium biovars help elucidate the evolution of multichromosome genomes in bacteria.</title>
        <authorList>
            <person name="Slater S.C."/>
            <person name="Goldman B.S."/>
            <person name="Goodner B."/>
            <person name="Setubal J.C."/>
            <person name="Farrand S.K."/>
            <person name="Nester E.W."/>
            <person name="Burr T.J."/>
            <person name="Banta L."/>
            <person name="Dickerman A.W."/>
            <person name="Paulsen I."/>
            <person name="Otten L."/>
            <person name="Suen G."/>
            <person name="Welch R."/>
            <person name="Almeida N.F."/>
            <person name="Arnold F."/>
            <person name="Burton O.T."/>
            <person name="Du Z."/>
            <person name="Ewing A."/>
            <person name="Godsy E."/>
            <person name="Heisel S."/>
            <person name="Houmiel K.L."/>
            <person name="Jhaveri J."/>
            <person name="Lu J."/>
            <person name="Miller N.M."/>
            <person name="Norton S."/>
            <person name="Chen Q."/>
            <person name="Phoolcharoen W."/>
            <person name="Ohlin V."/>
            <person name="Ondrusek D."/>
            <person name="Pride N."/>
            <person name="Stricklin S.L."/>
            <person name="Sun J."/>
            <person name="Wheeler C."/>
            <person name="Wilson L."/>
            <person name="Zhu H."/>
            <person name="Wood D.W."/>
        </authorList>
    </citation>
    <scope>NUCLEOTIDE SEQUENCE [LARGE SCALE GENOMIC DNA]</scope>
    <source>
        <strain evidence="9">K84 / ATCC BAA-868</strain>
    </source>
</reference>
<dbReference type="AlphaFoldDB" id="B9JIA1"/>
<name>B9JIA1_RHIR8</name>
<dbReference type="Proteomes" id="UP000001600">
    <property type="component" value="Chromosome 2"/>
</dbReference>